<dbReference type="OrthoDB" id="6371148at2759"/>
<comment type="subcellular location">
    <subcellularLocation>
        <location evidence="1">Secreted</location>
    </subcellularLocation>
</comment>
<evidence type="ECO:0000256" key="4">
    <source>
        <dbReference type="ARBA" id="ARBA00022815"/>
    </source>
</evidence>
<dbReference type="Proteomes" id="UP000326759">
    <property type="component" value="Unassembled WGS sequence"/>
</dbReference>
<evidence type="ECO:0000256" key="5">
    <source>
        <dbReference type="ARBA" id="ARBA00023320"/>
    </source>
</evidence>
<feature type="signal peptide" evidence="6">
    <location>
        <begin position="1"/>
        <end position="21"/>
    </location>
</feature>
<dbReference type="InterPro" id="IPR002544">
    <property type="entry name" value="FMRFamid-related_peptide-like"/>
</dbReference>
<comment type="similarity">
    <text evidence="2">Belongs to the FARP (FMRFamide related peptide) family.</text>
</comment>
<sequence>MLNQICLCFLAFSLVMQEASCFHPVAQAMAPSTSNKGGAENTFYDAKDSDSIPLSHINLLELEDELDKRGPKQNFLRFGKSENPIAAALNNRNIDELTEEDKRVVRNFLRFGRDPHRNFLRFGKSRSPLEFGLDLQPEDIEEIEKKAIPRNYFRY</sequence>
<dbReference type="InterPro" id="IPR051041">
    <property type="entry name" value="FMRFamide-related_np"/>
</dbReference>
<evidence type="ECO:0000313" key="7">
    <source>
        <dbReference type="EMBL" id="KAB7497186.1"/>
    </source>
</evidence>
<keyword evidence="8" id="KW-1185">Reference proteome</keyword>
<keyword evidence="4" id="KW-0027">Amidation</keyword>
<organism evidence="7 8">
    <name type="scientific">Armadillidium nasatum</name>
    <dbReference type="NCBI Taxonomy" id="96803"/>
    <lineage>
        <taxon>Eukaryota</taxon>
        <taxon>Metazoa</taxon>
        <taxon>Ecdysozoa</taxon>
        <taxon>Arthropoda</taxon>
        <taxon>Crustacea</taxon>
        <taxon>Multicrustacea</taxon>
        <taxon>Malacostraca</taxon>
        <taxon>Eumalacostraca</taxon>
        <taxon>Peracarida</taxon>
        <taxon>Isopoda</taxon>
        <taxon>Oniscidea</taxon>
        <taxon>Crinocheta</taxon>
        <taxon>Armadillidiidae</taxon>
        <taxon>Armadillidium</taxon>
    </lineage>
</organism>
<dbReference type="PANTHER" id="PTHR20986:SF24">
    <property type="entry name" value="FMRFAMIDE-LIKE NEUROPEPTIDES 1"/>
    <property type="match status" value="1"/>
</dbReference>
<dbReference type="Pfam" id="PF01581">
    <property type="entry name" value="FARP"/>
    <property type="match status" value="3"/>
</dbReference>
<dbReference type="AlphaFoldDB" id="A0A5N5SSK3"/>
<reference evidence="7 8" key="1">
    <citation type="journal article" date="2019" name="PLoS Biol.">
        <title>Sex chromosomes control vertical transmission of feminizing Wolbachia symbionts in an isopod.</title>
        <authorList>
            <person name="Becking T."/>
            <person name="Chebbi M.A."/>
            <person name="Giraud I."/>
            <person name="Moumen B."/>
            <person name="Laverre T."/>
            <person name="Caubet Y."/>
            <person name="Peccoud J."/>
            <person name="Gilbert C."/>
            <person name="Cordaux R."/>
        </authorList>
    </citation>
    <scope>NUCLEOTIDE SEQUENCE [LARGE SCALE GENOMIC DNA]</scope>
    <source>
        <strain evidence="7">ANa2</strain>
        <tissue evidence="7">Whole body excluding digestive tract and cuticle</tissue>
    </source>
</reference>
<protein>
    <submittedName>
        <fullName evidence="7">Uncharacterized protein</fullName>
    </submittedName>
</protein>
<accession>A0A5N5SSK3</accession>
<keyword evidence="5" id="KW-0527">Neuropeptide</keyword>
<comment type="caution">
    <text evidence="7">The sequence shown here is derived from an EMBL/GenBank/DDBJ whole genome shotgun (WGS) entry which is preliminary data.</text>
</comment>
<evidence type="ECO:0000256" key="2">
    <source>
        <dbReference type="ARBA" id="ARBA00006356"/>
    </source>
</evidence>
<name>A0A5N5SSK3_9CRUS</name>
<proteinExistence type="inferred from homology"/>
<dbReference type="GO" id="GO:0007218">
    <property type="term" value="P:neuropeptide signaling pathway"/>
    <property type="evidence" value="ECO:0007669"/>
    <property type="project" value="UniProtKB-KW"/>
</dbReference>
<dbReference type="PANTHER" id="PTHR20986">
    <property type="entry name" value="FMRFAMIDE-RELATED PEPTIDES"/>
    <property type="match status" value="1"/>
</dbReference>
<dbReference type="EMBL" id="SEYY01020590">
    <property type="protein sequence ID" value="KAB7497186.1"/>
    <property type="molecule type" value="Genomic_DNA"/>
</dbReference>
<evidence type="ECO:0000313" key="8">
    <source>
        <dbReference type="Proteomes" id="UP000326759"/>
    </source>
</evidence>
<keyword evidence="6" id="KW-0732">Signal</keyword>
<evidence type="ECO:0000256" key="6">
    <source>
        <dbReference type="SAM" id="SignalP"/>
    </source>
</evidence>
<dbReference type="GO" id="GO:0005576">
    <property type="term" value="C:extracellular region"/>
    <property type="evidence" value="ECO:0007669"/>
    <property type="project" value="UniProtKB-SubCell"/>
</dbReference>
<feature type="chain" id="PRO_5024331264" evidence="6">
    <location>
        <begin position="22"/>
        <end position="155"/>
    </location>
</feature>
<evidence type="ECO:0000256" key="3">
    <source>
        <dbReference type="ARBA" id="ARBA00022525"/>
    </source>
</evidence>
<evidence type="ECO:0000256" key="1">
    <source>
        <dbReference type="ARBA" id="ARBA00004613"/>
    </source>
</evidence>
<gene>
    <name evidence="7" type="ORF">Anas_12539</name>
</gene>
<keyword evidence="3" id="KW-0964">Secreted</keyword>